<keyword evidence="4 8" id="KW-0694">RNA-binding</keyword>
<evidence type="ECO:0000256" key="5">
    <source>
        <dbReference type="ARBA" id="ARBA00022980"/>
    </source>
</evidence>
<evidence type="ECO:0000256" key="6">
    <source>
        <dbReference type="ARBA" id="ARBA00023274"/>
    </source>
</evidence>
<dbReference type="SUPFAM" id="SSF46992">
    <property type="entry name" value="Ribosomal protein S20"/>
    <property type="match status" value="1"/>
</dbReference>
<comment type="function">
    <text evidence="1 8">Binds directly to 16S ribosomal RNA.</text>
</comment>
<keyword evidence="5 8" id="KW-0689">Ribosomal protein</keyword>
<evidence type="ECO:0000256" key="1">
    <source>
        <dbReference type="ARBA" id="ARBA00003134"/>
    </source>
</evidence>
<dbReference type="EMBL" id="RQJP01000001">
    <property type="protein sequence ID" value="RRB17620.1"/>
    <property type="molecule type" value="Genomic_DNA"/>
</dbReference>
<dbReference type="GO" id="GO:0015935">
    <property type="term" value="C:small ribosomal subunit"/>
    <property type="evidence" value="ECO:0007669"/>
    <property type="project" value="TreeGrafter"/>
</dbReference>
<protein>
    <recommendedName>
        <fullName evidence="7 8">Small ribosomal subunit protein bS20</fullName>
    </recommendedName>
</protein>
<dbReference type="AlphaFoldDB" id="A0A3P1CX07"/>
<evidence type="ECO:0000256" key="3">
    <source>
        <dbReference type="ARBA" id="ARBA00022730"/>
    </source>
</evidence>
<dbReference type="GO" id="GO:0006412">
    <property type="term" value="P:translation"/>
    <property type="evidence" value="ECO:0007669"/>
    <property type="project" value="UniProtKB-UniRule"/>
</dbReference>
<dbReference type="GO" id="GO:0005829">
    <property type="term" value="C:cytosol"/>
    <property type="evidence" value="ECO:0007669"/>
    <property type="project" value="TreeGrafter"/>
</dbReference>
<dbReference type="Gene3D" id="1.20.58.110">
    <property type="entry name" value="Ribosomal protein S20"/>
    <property type="match status" value="1"/>
</dbReference>
<sequence>MANHKSALKRVRANEKKRLLNRFQHKTTRSMIKRLRLTTDKAAATDLYKTVASLLDKLAKRNIIHKNKASNNKSKLAKLVNGLAVAA</sequence>
<comment type="similarity">
    <text evidence="2 8">Belongs to the bacterial ribosomal protein bS20 family.</text>
</comment>
<dbReference type="InterPro" id="IPR036510">
    <property type="entry name" value="Ribosomal_bS20_sf"/>
</dbReference>
<keyword evidence="3 8" id="KW-0699">rRNA-binding</keyword>
<accession>A0A3P1CX07</accession>
<evidence type="ECO:0000256" key="2">
    <source>
        <dbReference type="ARBA" id="ARBA00007634"/>
    </source>
</evidence>
<evidence type="ECO:0000256" key="8">
    <source>
        <dbReference type="HAMAP-Rule" id="MF_00500"/>
    </source>
</evidence>
<dbReference type="RefSeq" id="WP_124904410.1">
    <property type="nucleotide sequence ID" value="NZ_RQJP01000001.1"/>
</dbReference>
<dbReference type="HAMAP" id="MF_00500">
    <property type="entry name" value="Ribosomal_bS20"/>
    <property type="match status" value="1"/>
</dbReference>
<organism evidence="9 10">
    <name type="scientific">Larkinella knui</name>
    <dbReference type="NCBI Taxonomy" id="2025310"/>
    <lineage>
        <taxon>Bacteria</taxon>
        <taxon>Pseudomonadati</taxon>
        <taxon>Bacteroidota</taxon>
        <taxon>Cytophagia</taxon>
        <taxon>Cytophagales</taxon>
        <taxon>Spirosomataceae</taxon>
        <taxon>Larkinella</taxon>
    </lineage>
</organism>
<dbReference type="Pfam" id="PF01649">
    <property type="entry name" value="Ribosomal_S20p"/>
    <property type="match status" value="1"/>
</dbReference>
<keyword evidence="10" id="KW-1185">Reference proteome</keyword>
<evidence type="ECO:0000256" key="4">
    <source>
        <dbReference type="ARBA" id="ARBA00022884"/>
    </source>
</evidence>
<dbReference type="PANTHER" id="PTHR33398:SF1">
    <property type="entry name" value="SMALL RIBOSOMAL SUBUNIT PROTEIN BS20C"/>
    <property type="match status" value="1"/>
</dbReference>
<name>A0A3P1CX07_9BACT</name>
<dbReference type="Proteomes" id="UP000274271">
    <property type="component" value="Unassembled WGS sequence"/>
</dbReference>
<dbReference type="OrthoDB" id="9808392at2"/>
<gene>
    <name evidence="8" type="primary">rpsT</name>
    <name evidence="9" type="ORF">EHT87_04880</name>
</gene>
<dbReference type="NCBIfam" id="TIGR00029">
    <property type="entry name" value="S20"/>
    <property type="match status" value="1"/>
</dbReference>
<keyword evidence="6 8" id="KW-0687">Ribonucleoprotein</keyword>
<evidence type="ECO:0000256" key="7">
    <source>
        <dbReference type="ARBA" id="ARBA00035136"/>
    </source>
</evidence>
<proteinExistence type="inferred from homology"/>
<comment type="caution">
    <text evidence="9">The sequence shown here is derived from an EMBL/GenBank/DDBJ whole genome shotgun (WGS) entry which is preliminary data.</text>
</comment>
<dbReference type="GO" id="GO:0070181">
    <property type="term" value="F:small ribosomal subunit rRNA binding"/>
    <property type="evidence" value="ECO:0007669"/>
    <property type="project" value="TreeGrafter"/>
</dbReference>
<evidence type="ECO:0000313" key="10">
    <source>
        <dbReference type="Proteomes" id="UP000274271"/>
    </source>
</evidence>
<dbReference type="PANTHER" id="PTHR33398">
    <property type="entry name" value="30S RIBOSOMAL PROTEIN S20"/>
    <property type="match status" value="1"/>
</dbReference>
<reference evidence="9 10" key="1">
    <citation type="submission" date="2018-11" db="EMBL/GenBank/DDBJ databases">
        <authorList>
            <person name="Zhou Z."/>
            <person name="Wang G."/>
        </authorList>
    </citation>
    <scope>NUCLEOTIDE SEQUENCE [LARGE SCALE GENOMIC DNA]</scope>
    <source>
        <strain evidence="9 10">KCTC42998</strain>
    </source>
</reference>
<dbReference type="InterPro" id="IPR002583">
    <property type="entry name" value="Ribosomal_bS20"/>
</dbReference>
<evidence type="ECO:0000313" key="9">
    <source>
        <dbReference type="EMBL" id="RRB17620.1"/>
    </source>
</evidence>
<dbReference type="GO" id="GO:0003735">
    <property type="term" value="F:structural constituent of ribosome"/>
    <property type="evidence" value="ECO:0007669"/>
    <property type="project" value="InterPro"/>
</dbReference>